<organism evidence="2 3">
    <name type="scientific">Brachionus plicatilis</name>
    <name type="common">Marine rotifer</name>
    <name type="synonym">Brachionus muelleri</name>
    <dbReference type="NCBI Taxonomy" id="10195"/>
    <lineage>
        <taxon>Eukaryota</taxon>
        <taxon>Metazoa</taxon>
        <taxon>Spiralia</taxon>
        <taxon>Gnathifera</taxon>
        <taxon>Rotifera</taxon>
        <taxon>Eurotatoria</taxon>
        <taxon>Monogononta</taxon>
        <taxon>Pseudotrocha</taxon>
        <taxon>Ploima</taxon>
        <taxon>Brachionidae</taxon>
        <taxon>Brachionus</taxon>
    </lineage>
</organism>
<evidence type="ECO:0000313" key="2">
    <source>
        <dbReference type="EMBL" id="RNA34782.1"/>
    </source>
</evidence>
<keyword evidence="1" id="KW-0472">Membrane</keyword>
<accession>A0A3M7SG82</accession>
<name>A0A3M7SG82_BRAPC</name>
<dbReference type="EMBL" id="REGN01001418">
    <property type="protein sequence ID" value="RNA34782.1"/>
    <property type="molecule type" value="Genomic_DNA"/>
</dbReference>
<sequence>MSAVRSLNVINCLSKSAFNLLLINQLNGQKSIISIANRLLLILFLRYIYSGTTILYFSYSKTSLRRWPTRRSPMLFFLSLKVQ</sequence>
<evidence type="ECO:0000256" key="1">
    <source>
        <dbReference type="SAM" id="Phobius"/>
    </source>
</evidence>
<reference evidence="2 3" key="1">
    <citation type="journal article" date="2018" name="Sci. Rep.">
        <title>Genomic signatures of local adaptation to the degree of environmental predictability in rotifers.</title>
        <authorList>
            <person name="Franch-Gras L."/>
            <person name="Hahn C."/>
            <person name="Garcia-Roger E.M."/>
            <person name="Carmona M.J."/>
            <person name="Serra M."/>
            <person name="Gomez A."/>
        </authorList>
    </citation>
    <scope>NUCLEOTIDE SEQUENCE [LARGE SCALE GENOMIC DNA]</scope>
    <source>
        <strain evidence="2">HYR1</strain>
    </source>
</reference>
<proteinExistence type="predicted"/>
<keyword evidence="1" id="KW-1133">Transmembrane helix</keyword>
<protein>
    <submittedName>
        <fullName evidence="2">Uncharacterized protein</fullName>
    </submittedName>
</protein>
<feature type="transmembrane region" description="Helical" evidence="1">
    <location>
        <begin position="39"/>
        <end position="59"/>
    </location>
</feature>
<evidence type="ECO:0000313" key="3">
    <source>
        <dbReference type="Proteomes" id="UP000276133"/>
    </source>
</evidence>
<keyword evidence="3" id="KW-1185">Reference proteome</keyword>
<dbReference type="AlphaFoldDB" id="A0A3M7SG82"/>
<comment type="caution">
    <text evidence="2">The sequence shown here is derived from an EMBL/GenBank/DDBJ whole genome shotgun (WGS) entry which is preliminary data.</text>
</comment>
<dbReference type="Proteomes" id="UP000276133">
    <property type="component" value="Unassembled WGS sequence"/>
</dbReference>
<keyword evidence="1" id="KW-0812">Transmembrane</keyword>
<gene>
    <name evidence="2" type="ORF">BpHYR1_045524</name>
</gene>